<proteinExistence type="predicted"/>
<feature type="non-terminal residue" evidence="2">
    <location>
        <position position="96"/>
    </location>
</feature>
<dbReference type="Gramene" id="TVT98534">
    <property type="protein sequence ID" value="TVT98534"/>
    <property type="gene ID" value="EJB05_56146"/>
</dbReference>
<feature type="signal peptide" evidence="1">
    <location>
        <begin position="1"/>
        <end position="25"/>
    </location>
</feature>
<name>A0A5J9SGW5_9POAL</name>
<reference evidence="2 3" key="1">
    <citation type="journal article" date="2019" name="Sci. Rep.">
        <title>A high-quality genome of Eragrostis curvula grass provides insights into Poaceae evolution and supports new strategies to enhance forage quality.</title>
        <authorList>
            <person name="Carballo J."/>
            <person name="Santos B.A.C.M."/>
            <person name="Zappacosta D."/>
            <person name="Garbus I."/>
            <person name="Selva J.P."/>
            <person name="Gallo C.A."/>
            <person name="Diaz A."/>
            <person name="Albertini E."/>
            <person name="Caccamo M."/>
            <person name="Echenique V."/>
        </authorList>
    </citation>
    <scope>NUCLEOTIDE SEQUENCE [LARGE SCALE GENOMIC DNA]</scope>
    <source>
        <strain evidence="3">cv. Victoria</strain>
        <tissue evidence="2">Leaf</tissue>
    </source>
</reference>
<keyword evidence="1" id="KW-0732">Signal</keyword>
<accession>A0A5J9SGW5</accession>
<feature type="non-terminal residue" evidence="2">
    <location>
        <position position="1"/>
    </location>
</feature>
<dbReference type="EMBL" id="RWGY01000843">
    <property type="protein sequence ID" value="TVT98534.1"/>
    <property type="molecule type" value="Genomic_DNA"/>
</dbReference>
<dbReference type="AlphaFoldDB" id="A0A5J9SGW5"/>
<evidence type="ECO:0000313" key="2">
    <source>
        <dbReference type="EMBL" id="TVT98534.1"/>
    </source>
</evidence>
<dbReference type="Proteomes" id="UP000324897">
    <property type="component" value="Unassembled WGS sequence"/>
</dbReference>
<evidence type="ECO:0000313" key="3">
    <source>
        <dbReference type="Proteomes" id="UP000324897"/>
    </source>
</evidence>
<keyword evidence="3" id="KW-1185">Reference proteome</keyword>
<protein>
    <submittedName>
        <fullName evidence="2">Uncharacterized protein</fullName>
    </submittedName>
</protein>
<organism evidence="2 3">
    <name type="scientific">Eragrostis curvula</name>
    <name type="common">weeping love grass</name>
    <dbReference type="NCBI Taxonomy" id="38414"/>
    <lineage>
        <taxon>Eukaryota</taxon>
        <taxon>Viridiplantae</taxon>
        <taxon>Streptophyta</taxon>
        <taxon>Embryophyta</taxon>
        <taxon>Tracheophyta</taxon>
        <taxon>Spermatophyta</taxon>
        <taxon>Magnoliopsida</taxon>
        <taxon>Liliopsida</taxon>
        <taxon>Poales</taxon>
        <taxon>Poaceae</taxon>
        <taxon>PACMAD clade</taxon>
        <taxon>Chloridoideae</taxon>
        <taxon>Eragrostideae</taxon>
        <taxon>Eragrostidinae</taxon>
        <taxon>Eragrostis</taxon>
    </lineage>
</organism>
<feature type="chain" id="PRO_5023882547" evidence="1">
    <location>
        <begin position="26"/>
        <end position="96"/>
    </location>
</feature>
<sequence>RAPREGEDPLAVLLLALALVPAVRAAKPARGGLTEHEAACNLYHVAMSSAAILPGRRQRQRPHQFDAPRVSCSKIRKGKFECMITTYPQVPLAYLL</sequence>
<comment type="caution">
    <text evidence="2">The sequence shown here is derived from an EMBL/GenBank/DDBJ whole genome shotgun (WGS) entry which is preliminary data.</text>
</comment>
<evidence type="ECO:0000256" key="1">
    <source>
        <dbReference type="SAM" id="SignalP"/>
    </source>
</evidence>
<gene>
    <name evidence="2" type="ORF">EJB05_56146</name>
</gene>